<evidence type="ECO:0000256" key="4">
    <source>
        <dbReference type="PIRSR" id="PIRSR602081-1"/>
    </source>
</evidence>
<feature type="binding site" evidence="4">
    <location>
        <position position="254"/>
    </location>
    <ligand>
        <name>FAD</name>
        <dbReference type="ChEBI" id="CHEBI:57692"/>
    </ligand>
</feature>
<dbReference type="GO" id="GO:0003677">
    <property type="term" value="F:DNA binding"/>
    <property type="evidence" value="ECO:0007669"/>
    <property type="project" value="TreeGrafter"/>
</dbReference>
<evidence type="ECO:0000256" key="1">
    <source>
        <dbReference type="ARBA" id="ARBA00022630"/>
    </source>
</evidence>
<dbReference type="GO" id="GO:0071949">
    <property type="term" value="F:FAD binding"/>
    <property type="evidence" value="ECO:0007669"/>
    <property type="project" value="TreeGrafter"/>
</dbReference>
<dbReference type="OrthoDB" id="9772484at2"/>
<sequence length="436" mass="47871">MDVAIVLFTRDLRVRDNPALASACANARAVVPLFVTDPALAVPRNRARFLADSVAVLRQELRELGGDLIIRHGDPVAEAIGIATRVGAQAIVVAGDVTRYAARRRERLDRESARHRIALEVTPGSHAVVTPGDLRPAGGDHYQVFTPYWRAWRAAAWRQPHPAPSAISLPEGIEPGGLPAAVSGCSPALVPGGERAGLDLVRRWLDGPLTGYGDKRDALAADATSRLSAYLRFGCVSPLELASAALDRPGGAEYCRQLAWRDFFHQVTAAFPDMGCADYRPGPRQWNADQDAIDAWRTGHTGIPIVDAGMRQLAQEGFMHNRARMITASFLTRTLGIDWRHGYRHFAELLADGDVANNAGNWQWVAGTGNSTRPGRVLSPLRQAARFDRDGEYVRRYVPELAALTAPHIHTPWQLPETRRRQLHYPNPIIELPVSH</sequence>
<dbReference type="PRINTS" id="PR00147">
    <property type="entry name" value="DNAPHOTLYASE"/>
</dbReference>
<accession>A0A6P2BZH9</accession>
<feature type="domain" description="Photolyase/cryptochrome alpha/beta" evidence="7">
    <location>
        <begin position="2"/>
        <end position="127"/>
    </location>
</feature>
<evidence type="ECO:0000256" key="5">
    <source>
        <dbReference type="PIRSR" id="PIRSR602081-2"/>
    </source>
</evidence>
<dbReference type="SUPFAM" id="SSF52425">
    <property type="entry name" value="Cryptochrome/photolyase, N-terminal domain"/>
    <property type="match status" value="1"/>
</dbReference>
<dbReference type="InterPro" id="IPR018394">
    <property type="entry name" value="DNA_photolyase_1_CS_C"/>
</dbReference>
<evidence type="ECO:0000256" key="3">
    <source>
        <dbReference type="ARBA" id="ARBA00022991"/>
    </source>
</evidence>
<proteinExistence type="inferred from homology"/>
<dbReference type="GO" id="GO:0006950">
    <property type="term" value="P:response to stress"/>
    <property type="evidence" value="ECO:0007669"/>
    <property type="project" value="UniProtKB-ARBA"/>
</dbReference>
<evidence type="ECO:0000256" key="2">
    <source>
        <dbReference type="ARBA" id="ARBA00022827"/>
    </source>
</evidence>
<dbReference type="RefSeq" id="WP_145856556.1">
    <property type="nucleotide sequence ID" value="NZ_RPFW01000004.1"/>
</dbReference>
<dbReference type="Pfam" id="PF03441">
    <property type="entry name" value="FAD_binding_7"/>
    <property type="match status" value="1"/>
</dbReference>
<dbReference type="SUPFAM" id="SSF48173">
    <property type="entry name" value="Cryptochrome/photolyase FAD-binding domain"/>
    <property type="match status" value="1"/>
</dbReference>
<keyword evidence="8" id="KW-0456">Lyase</keyword>
<evidence type="ECO:0000256" key="6">
    <source>
        <dbReference type="RuleBase" id="RU004182"/>
    </source>
</evidence>
<comment type="similarity">
    <text evidence="6">Belongs to the DNA photolyase family.</text>
</comment>
<feature type="binding site" evidence="4">
    <location>
        <begin position="352"/>
        <end position="354"/>
    </location>
    <ligand>
        <name>FAD</name>
        <dbReference type="ChEBI" id="CHEBI:57692"/>
    </ligand>
</feature>
<dbReference type="Gene3D" id="3.40.50.620">
    <property type="entry name" value="HUPs"/>
    <property type="match status" value="1"/>
</dbReference>
<dbReference type="AlphaFoldDB" id="A0A6P2BZH9"/>
<evidence type="ECO:0000313" key="9">
    <source>
        <dbReference type="Proteomes" id="UP000460272"/>
    </source>
</evidence>
<dbReference type="Proteomes" id="UP000460272">
    <property type="component" value="Unassembled WGS sequence"/>
</dbReference>
<dbReference type="GO" id="GO:0009416">
    <property type="term" value="P:response to light stimulus"/>
    <property type="evidence" value="ECO:0007669"/>
    <property type="project" value="TreeGrafter"/>
</dbReference>
<dbReference type="PANTHER" id="PTHR11455">
    <property type="entry name" value="CRYPTOCHROME"/>
    <property type="match status" value="1"/>
</dbReference>
<dbReference type="EMBL" id="RPFW01000004">
    <property type="protein sequence ID" value="TVZ03616.1"/>
    <property type="molecule type" value="Genomic_DNA"/>
</dbReference>
<dbReference type="InterPro" id="IPR036134">
    <property type="entry name" value="Crypto/Photolyase_FAD-like_sf"/>
</dbReference>
<organism evidence="8 9">
    <name type="scientific">Trebonia kvetii</name>
    <dbReference type="NCBI Taxonomy" id="2480626"/>
    <lineage>
        <taxon>Bacteria</taxon>
        <taxon>Bacillati</taxon>
        <taxon>Actinomycetota</taxon>
        <taxon>Actinomycetes</taxon>
        <taxon>Streptosporangiales</taxon>
        <taxon>Treboniaceae</taxon>
        <taxon>Trebonia</taxon>
    </lineage>
</organism>
<dbReference type="PROSITE" id="PS00394">
    <property type="entry name" value="DNA_PHOTOLYASES_1_1"/>
    <property type="match status" value="1"/>
</dbReference>
<comment type="cofactor">
    <cofactor evidence="4">
        <name>FAD</name>
        <dbReference type="ChEBI" id="CHEBI:57692"/>
    </cofactor>
    <text evidence="4">Binds 1 FAD per subunit.</text>
</comment>
<feature type="site" description="Electron transfer via tryptophanyl radical" evidence="5">
    <location>
        <position position="339"/>
    </location>
</feature>
<dbReference type="InterPro" id="IPR014729">
    <property type="entry name" value="Rossmann-like_a/b/a_fold"/>
</dbReference>
<dbReference type="InterPro" id="IPR005101">
    <property type="entry name" value="Cryptochr/Photolyase_FAD-bd"/>
</dbReference>
<evidence type="ECO:0000259" key="7">
    <source>
        <dbReference type="PROSITE" id="PS51645"/>
    </source>
</evidence>
<dbReference type="InterPro" id="IPR006050">
    <property type="entry name" value="DNA_photolyase_N"/>
</dbReference>
<dbReference type="InterPro" id="IPR036155">
    <property type="entry name" value="Crypto/Photolyase_N_sf"/>
</dbReference>
<feature type="site" description="Electron transfer via tryptophanyl radical" evidence="5">
    <location>
        <position position="362"/>
    </location>
</feature>
<dbReference type="GO" id="GO:0003904">
    <property type="term" value="F:deoxyribodipyrimidine photo-lyase activity"/>
    <property type="evidence" value="ECO:0007669"/>
    <property type="project" value="TreeGrafter"/>
</dbReference>
<reference evidence="8 9" key="1">
    <citation type="submission" date="2018-11" db="EMBL/GenBank/DDBJ databases">
        <title>Trebonia kvetii gen.nov., sp.nov., a novel acidophilic actinobacterium, and proposal of the new actinobacterial family Treboniaceae fam. nov.</title>
        <authorList>
            <person name="Rapoport D."/>
            <person name="Sagova-Mareckova M."/>
            <person name="Sedlacek I."/>
            <person name="Provaznik J."/>
            <person name="Kralova S."/>
            <person name="Pavlinic D."/>
            <person name="Benes V."/>
            <person name="Kopecky J."/>
        </authorList>
    </citation>
    <scope>NUCLEOTIDE SEQUENCE [LARGE SCALE GENOMIC DNA]</scope>
    <source>
        <strain evidence="8 9">15Tr583</strain>
    </source>
</reference>
<feature type="binding site" evidence="4">
    <location>
        <begin position="257"/>
        <end position="264"/>
    </location>
    <ligand>
        <name>FAD</name>
        <dbReference type="ChEBI" id="CHEBI:57692"/>
    </ligand>
</feature>
<keyword evidence="2 4" id="KW-0274">FAD</keyword>
<feature type="site" description="Electron transfer via tryptophanyl radical" evidence="5">
    <location>
        <position position="286"/>
    </location>
</feature>
<name>A0A6P2BZH9_9ACTN</name>
<keyword evidence="3 6" id="KW-0157">Chromophore</keyword>
<feature type="binding site" evidence="4">
    <location>
        <position position="212"/>
    </location>
    <ligand>
        <name>FAD</name>
        <dbReference type="ChEBI" id="CHEBI:57692"/>
    </ligand>
</feature>
<protein>
    <submittedName>
        <fullName evidence="8">Deoxyribodipyrimidine photo-lyase</fullName>
    </submittedName>
</protein>
<dbReference type="Gene3D" id="1.25.40.80">
    <property type="match status" value="1"/>
</dbReference>
<keyword evidence="9" id="KW-1185">Reference proteome</keyword>
<dbReference type="GO" id="GO:0006139">
    <property type="term" value="P:nucleobase-containing compound metabolic process"/>
    <property type="evidence" value="ECO:0007669"/>
    <property type="project" value="UniProtKB-ARBA"/>
</dbReference>
<dbReference type="PANTHER" id="PTHR11455:SF9">
    <property type="entry name" value="CRYPTOCHROME CIRCADIAN CLOCK 5 ISOFORM X1"/>
    <property type="match status" value="1"/>
</dbReference>
<evidence type="ECO:0000313" key="8">
    <source>
        <dbReference type="EMBL" id="TVZ03616.1"/>
    </source>
</evidence>
<dbReference type="Pfam" id="PF00875">
    <property type="entry name" value="DNA_photolyase"/>
    <property type="match status" value="1"/>
</dbReference>
<dbReference type="Gene3D" id="1.10.579.10">
    <property type="entry name" value="DNA Cyclobutane Dipyrimidine Photolyase, subunit A, domain 3"/>
    <property type="match status" value="1"/>
</dbReference>
<comment type="caution">
    <text evidence="8">The sequence shown here is derived from an EMBL/GenBank/DDBJ whole genome shotgun (WGS) entry which is preliminary data.</text>
</comment>
<feature type="binding site" evidence="4">
    <location>
        <begin position="224"/>
        <end position="228"/>
    </location>
    <ligand>
        <name>FAD</name>
        <dbReference type="ChEBI" id="CHEBI:57692"/>
    </ligand>
</feature>
<dbReference type="PROSITE" id="PS51645">
    <property type="entry name" value="PHR_CRY_ALPHA_BETA"/>
    <property type="match status" value="1"/>
</dbReference>
<dbReference type="InterPro" id="IPR002081">
    <property type="entry name" value="Cryptochrome/DNA_photolyase_1"/>
</dbReference>
<keyword evidence="1 4" id="KW-0285">Flavoprotein</keyword>
<gene>
    <name evidence="8" type="ORF">EAS64_24950</name>
</gene>